<reference evidence="2 3" key="1">
    <citation type="submission" date="2024-09" db="EMBL/GenBank/DDBJ databases">
        <authorList>
            <person name="Salinas-Garcia M.A."/>
            <person name="Prieme A."/>
        </authorList>
    </citation>
    <scope>NUCLEOTIDE SEQUENCE [LARGE SCALE GENOMIC DNA]</scope>
    <source>
        <strain evidence="2 3">DSM 21081</strain>
    </source>
</reference>
<feature type="transmembrane region" description="Helical" evidence="1">
    <location>
        <begin position="37"/>
        <end position="55"/>
    </location>
</feature>
<accession>A0ABV4UR56</accession>
<protein>
    <recommendedName>
        <fullName evidence="4">Integral membrane protein</fullName>
    </recommendedName>
</protein>
<dbReference type="Proteomes" id="UP001575652">
    <property type="component" value="Unassembled WGS sequence"/>
</dbReference>
<keyword evidence="3" id="KW-1185">Reference proteome</keyword>
<keyword evidence="1" id="KW-0812">Transmembrane</keyword>
<proteinExistence type="predicted"/>
<dbReference type="RefSeq" id="WP_373971901.1">
    <property type="nucleotide sequence ID" value="NZ_JBHDLJ010000006.1"/>
</dbReference>
<evidence type="ECO:0000313" key="2">
    <source>
        <dbReference type="EMBL" id="MFB0834727.1"/>
    </source>
</evidence>
<keyword evidence="1" id="KW-1133">Transmembrane helix</keyword>
<name>A0ABV4UR56_9MICC</name>
<comment type="caution">
    <text evidence="2">The sequence shown here is derived from an EMBL/GenBank/DDBJ whole genome shotgun (WGS) entry which is preliminary data.</text>
</comment>
<dbReference type="EMBL" id="JBHDLJ010000006">
    <property type="protein sequence ID" value="MFB0834727.1"/>
    <property type="molecule type" value="Genomic_DNA"/>
</dbReference>
<gene>
    <name evidence="2" type="ORF">ACETWP_09015</name>
</gene>
<keyword evidence="1" id="KW-0472">Membrane</keyword>
<evidence type="ECO:0008006" key="4">
    <source>
        <dbReference type="Google" id="ProtNLM"/>
    </source>
</evidence>
<organism evidence="2 3">
    <name type="scientific">Arthrobacter halodurans</name>
    <dbReference type="NCBI Taxonomy" id="516699"/>
    <lineage>
        <taxon>Bacteria</taxon>
        <taxon>Bacillati</taxon>
        <taxon>Actinomycetota</taxon>
        <taxon>Actinomycetes</taxon>
        <taxon>Micrococcales</taxon>
        <taxon>Micrococcaceae</taxon>
        <taxon>Arthrobacter</taxon>
    </lineage>
</organism>
<sequence>MENRSLRVLRGWLGALAATGLAAASHAVAGGGLPGPLLLGLVLVLSGAVCTALAGRDLSLPRTTAAVLLSQGAYHLVFGLLAHPGSSAALATDGTAGGHTAHGIPSTVDPASILGSAADAGHATWMPWSHAAAALLTIAVLRRGGLAVRALLDVIGLGTPVAILRWKQAPAHARVVLPPAAQIPGLPDLGIPLRALRRRGPPSRPAF</sequence>
<evidence type="ECO:0000256" key="1">
    <source>
        <dbReference type="SAM" id="Phobius"/>
    </source>
</evidence>
<evidence type="ECO:0000313" key="3">
    <source>
        <dbReference type="Proteomes" id="UP001575652"/>
    </source>
</evidence>